<keyword evidence="7 9" id="KW-0472">Membrane</keyword>
<keyword evidence="6 9" id="KW-1133">Transmembrane helix</keyword>
<evidence type="ECO:0000313" key="12">
    <source>
        <dbReference type="Proteomes" id="UP000320314"/>
    </source>
</evidence>
<evidence type="ECO:0000256" key="9">
    <source>
        <dbReference type="SAM" id="Phobius"/>
    </source>
</evidence>
<dbReference type="PANTHER" id="PTHR33908">
    <property type="entry name" value="MANNOSYLTRANSFERASE YKCB-RELATED"/>
    <property type="match status" value="1"/>
</dbReference>
<feature type="compositionally biased region" description="Polar residues" evidence="8">
    <location>
        <begin position="1"/>
        <end position="11"/>
    </location>
</feature>
<evidence type="ECO:0000256" key="6">
    <source>
        <dbReference type="ARBA" id="ARBA00022989"/>
    </source>
</evidence>
<keyword evidence="5 9" id="KW-0812">Transmembrane</keyword>
<keyword evidence="3" id="KW-0328">Glycosyltransferase</keyword>
<reference evidence="11 12" key="1">
    <citation type="submission" date="2019-06" db="EMBL/GenBank/DDBJ databases">
        <authorList>
            <person name="Li M."/>
        </authorList>
    </citation>
    <scope>NUCLEOTIDE SEQUENCE [LARGE SCALE GENOMIC DNA]</scope>
    <source>
        <strain evidence="11 12">BGMRC6574</strain>
    </source>
</reference>
<feature type="transmembrane region" description="Helical" evidence="9">
    <location>
        <begin position="341"/>
        <end position="359"/>
    </location>
</feature>
<name>A0A506U751_9HYPH</name>
<evidence type="ECO:0000256" key="7">
    <source>
        <dbReference type="ARBA" id="ARBA00023136"/>
    </source>
</evidence>
<dbReference type="GO" id="GO:0016763">
    <property type="term" value="F:pentosyltransferase activity"/>
    <property type="evidence" value="ECO:0007669"/>
    <property type="project" value="TreeGrafter"/>
</dbReference>
<dbReference type="AlphaFoldDB" id="A0A506U751"/>
<accession>A0A506U751</accession>
<dbReference type="InterPro" id="IPR050297">
    <property type="entry name" value="LipidA_mod_glycosyltrf_83"/>
</dbReference>
<dbReference type="GO" id="GO:0005886">
    <property type="term" value="C:plasma membrane"/>
    <property type="evidence" value="ECO:0007669"/>
    <property type="project" value="UniProtKB-SubCell"/>
</dbReference>
<evidence type="ECO:0000313" key="11">
    <source>
        <dbReference type="EMBL" id="TPW30242.1"/>
    </source>
</evidence>
<gene>
    <name evidence="11" type="ORF">FJU11_05810</name>
</gene>
<evidence type="ECO:0000256" key="8">
    <source>
        <dbReference type="SAM" id="MobiDB-lite"/>
    </source>
</evidence>
<sequence length="534" mass="60011">MSKNDGSQTATDRGKAMTTPTSQSTVSTGHRAVNGVLRFLESRTFVVFFILLTIVVVFLTYRYYGFSYDETYAQERGMRLWRYYFHGHTLSFMKTNFYGMFPDFVAVALQHLIPAMSYWSRHLVSALFGVVGIVYVYKIGSAFFGRLTGSLAMVFLTVNPMWNGYMFINMKDIPFATFMVAGFYYCMRAALGRYTSRSIWVGVAVSVGLLATAKVIGVVILGSFCFVALGAYLIFDPETRLDKALAVRIAKIIGAVVIGCIVMLALFWPQIYLYTPKQLMTAILAFTDFDYNGRVILNGITYHAQTGPRIYMLTYLTICMPIFLLIAVIAGGVLTPIRRHPMAVACVGIIVLYIVYQAVTHATVYGGYRHFTFLIPLAMLVAAWAAAKMLGDRRPEVVRVAGVAVLLLGTAWTLVGTYRVFPYQYSFYNVLVGGLKGAENSYEVDVWRTAPTYYLNRLATTARLTGERPKVHDCSTRLRKKIYPEIDFVDRDDAQYLITNRRSCTKYPDVPTISTLSREGVVLSELHERQPASE</sequence>
<keyword evidence="12" id="KW-1185">Reference proteome</keyword>
<dbReference type="EMBL" id="VHLH01000007">
    <property type="protein sequence ID" value="TPW30242.1"/>
    <property type="molecule type" value="Genomic_DNA"/>
</dbReference>
<evidence type="ECO:0000256" key="3">
    <source>
        <dbReference type="ARBA" id="ARBA00022676"/>
    </source>
</evidence>
<evidence type="ECO:0000256" key="5">
    <source>
        <dbReference type="ARBA" id="ARBA00022692"/>
    </source>
</evidence>
<comment type="caution">
    <text evidence="11">The sequence shown here is derived from an EMBL/GenBank/DDBJ whole genome shotgun (WGS) entry which is preliminary data.</text>
</comment>
<feature type="domain" description="Glycosyltransferase RgtA/B/C/D-like" evidence="10">
    <location>
        <begin position="113"/>
        <end position="268"/>
    </location>
</feature>
<organism evidence="11 12">
    <name type="scientific">Pararhizobium mangrovi</name>
    <dbReference type="NCBI Taxonomy" id="2590452"/>
    <lineage>
        <taxon>Bacteria</taxon>
        <taxon>Pseudomonadati</taxon>
        <taxon>Pseudomonadota</taxon>
        <taxon>Alphaproteobacteria</taxon>
        <taxon>Hyphomicrobiales</taxon>
        <taxon>Rhizobiaceae</taxon>
        <taxon>Rhizobium/Agrobacterium group</taxon>
        <taxon>Pararhizobium</taxon>
    </lineage>
</organism>
<keyword evidence="2" id="KW-1003">Cell membrane</keyword>
<keyword evidence="4" id="KW-0808">Transferase</keyword>
<evidence type="ECO:0000256" key="2">
    <source>
        <dbReference type="ARBA" id="ARBA00022475"/>
    </source>
</evidence>
<evidence type="ECO:0000256" key="4">
    <source>
        <dbReference type="ARBA" id="ARBA00022679"/>
    </source>
</evidence>
<evidence type="ECO:0000256" key="1">
    <source>
        <dbReference type="ARBA" id="ARBA00004651"/>
    </source>
</evidence>
<evidence type="ECO:0000259" key="10">
    <source>
        <dbReference type="Pfam" id="PF13231"/>
    </source>
</evidence>
<feature type="transmembrane region" description="Helical" evidence="9">
    <location>
        <begin position="397"/>
        <end position="421"/>
    </location>
</feature>
<proteinExistence type="predicted"/>
<feature type="transmembrane region" description="Helical" evidence="9">
    <location>
        <begin position="310"/>
        <end position="334"/>
    </location>
</feature>
<feature type="transmembrane region" description="Helical" evidence="9">
    <location>
        <begin position="45"/>
        <end position="64"/>
    </location>
</feature>
<dbReference type="GO" id="GO:0009103">
    <property type="term" value="P:lipopolysaccharide biosynthetic process"/>
    <property type="evidence" value="ECO:0007669"/>
    <property type="project" value="UniProtKB-ARBA"/>
</dbReference>
<feature type="transmembrane region" description="Helical" evidence="9">
    <location>
        <begin position="371"/>
        <end position="390"/>
    </location>
</feature>
<feature type="transmembrane region" description="Helical" evidence="9">
    <location>
        <begin position="211"/>
        <end position="235"/>
    </location>
</feature>
<dbReference type="InterPro" id="IPR038731">
    <property type="entry name" value="RgtA/B/C-like"/>
</dbReference>
<dbReference type="Proteomes" id="UP000320314">
    <property type="component" value="Unassembled WGS sequence"/>
</dbReference>
<dbReference type="PANTHER" id="PTHR33908:SF11">
    <property type="entry name" value="MEMBRANE PROTEIN"/>
    <property type="match status" value="1"/>
</dbReference>
<protein>
    <recommendedName>
        <fullName evidence="10">Glycosyltransferase RgtA/B/C/D-like domain-containing protein</fullName>
    </recommendedName>
</protein>
<feature type="transmembrane region" description="Helical" evidence="9">
    <location>
        <begin position="247"/>
        <end position="268"/>
    </location>
</feature>
<comment type="subcellular location">
    <subcellularLocation>
        <location evidence="1">Cell membrane</location>
        <topology evidence="1">Multi-pass membrane protein</topology>
    </subcellularLocation>
</comment>
<feature type="compositionally biased region" description="Polar residues" evidence="8">
    <location>
        <begin position="18"/>
        <end position="27"/>
    </location>
</feature>
<feature type="transmembrane region" description="Helical" evidence="9">
    <location>
        <begin position="118"/>
        <end position="137"/>
    </location>
</feature>
<feature type="transmembrane region" description="Helical" evidence="9">
    <location>
        <begin position="173"/>
        <end position="191"/>
    </location>
</feature>
<dbReference type="OrthoDB" id="3760751at2"/>
<dbReference type="Pfam" id="PF13231">
    <property type="entry name" value="PMT_2"/>
    <property type="match status" value="1"/>
</dbReference>
<feature type="region of interest" description="Disordered" evidence="8">
    <location>
        <begin position="1"/>
        <end position="27"/>
    </location>
</feature>